<dbReference type="RefSeq" id="WP_083091029.1">
    <property type="nucleotide sequence ID" value="NZ_LXWF01000011.1"/>
</dbReference>
<dbReference type="EMBL" id="LXWF01000011">
    <property type="protein sequence ID" value="ORC21983.1"/>
    <property type="molecule type" value="Genomic_DNA"/>
</dbReference>
<reference evidence="1 2" key="1">
    <citation type="submission" date="2016-05" db="EMBL/GenBank/DDBJ databases">
        <title>Draft genome sequence of a porcine commensal Rothia nasimurium.</title>
        <authorList>
            <person name="Gaiser R.A."/>
            <person name="Van Baarlen P."/>
            <person name="Wells J.M."/>
        </authorList>
    </citation>
    <scope>NUCLEOTIDE SEQUENCE [LARGE SCALE GENOMIC DNA]</scope>
    <source>
        <strain evidence="1 2">PT-32</strain>
    </source>
</reference>
<dbReference type="InterPro" id="IPR011059">
    <property type="entry name" value="Metal-dep_hydrolase_composite"/>
</dbReference>
<dbReference type="Gene3D" id="2.30.40.10">
    <property type="entry name" value="Urease, subunit C, domain 1"/>
    <property type="match status" value="1"/>
</dbReference>
<organism evidence="1 2">
    <name type="scientific">Rothia nasimurium</name>
    <dbReference type="NCBI Taxonomy" id="85336"/>
    <lineage>
        <taxon>Bacteria</taxon>
        <taxon>Bacillati</taxon>
        <taxon>Actinomycetota</taxon>
        <taxon>Actinomycetes</taxon>
        <taxon>Micrococcales</taxon>
        <taxon>Micrococcaceae</taxon>
        <taxon>Rothia</taxon>
    </lineage>
</organism>
<dbReference type="Proteomes" id="UP000192359">
    <property type="component" value="Unassembled WGS sequence"/>
</dbReference>
<evidence type="ECO:0008006" key="3">
    <source>
        <dbReference type="Google" id="ProtNLM"/>
    </source>
</evidence>
<proteinExistence type="predicted"/>
<comment type="caution">
    <text evidence="1">The sequence shown here is derived from an EMBL/GenBank/DDBJ whole genome shotgun (WGS) entry which is preliminary data.</text>
</comment>
<dbReference type="OrthoDB" id="3238066at2"/>
<evidence type="ECO:0000313" key="1">
    <source>
        <dbReference type="EMBL" id="ORC21983.1"/>
    </source>
</evidence>
<accession>A0A1Y1RQH7</accession>
<dbReference type="AlphaFoldDB" id="A0A1Y1RQH7"/>
<dbReference type="SUPFAM" id="SSF51338">
    <property type="entry name" value="Composite domain of metallo-dependent hydrolases"/>
    <property type="match status" value="1"/>
</dbReference>
<gene>
    <name evidence="1" type="ORF">A7979_00200</name>
</gene>
<protein>
    <recommendedName>
        <fullName evidence="3">Amidohydrolase-related domain-containing protein</fullName>
    </recommendedName>
</protein>
<dbReference type="GO" id="GO:0016810">
    <property type="term" value="F:hydrolase activity, acting on carbon-nitrogen (but not peptide) bonds"/>
    <property type="evidence" value="ECO:0007669"/>
    <property type="project" value="InterPro"/>
</dbReference>
<name>A0A1Y1RQH7_9MICC</name>
<sequence length="350" mass="36578">MPAHVFFDGSVYSPADPFATALVIDGGLVEWIGQDAGARSIIDPTMSSTELAGQLVTPSFALGAVAVAHKDAPALLSRLQGRGYSVANLFLTDLTEGPTEYEGVEPHFYVPAGRVELSVAESMLGGSLAGVYVNDPAQLTDALLGELGAGRLNLSIIPADQQAAEAALQRLKELEPLTRVRISPRLDGLKGLNESNLTTAINLQVSLGFSSDYTGSGQAYGQALAAGASVMLGSDPLSTEPTHLGWELINAAVNAPEQLAVSARGAFQSMTRAVYRAGGVANPLAGQLVPGAPAHLAIWSITELMVQTPDSRISAWSTDPRARTPLLPVLSSDVPRPQLTALYRSGSTLR</sequence>
<evidence type="ECO:0000313" key="2">
    <source>
        <dbReference type="Proteomes" id="UP000192359"/>
    </source>
</evidence>
<keyword evidence="2" id="KW-1185">Reference proteome</keyword>